<dbReference type="InterPro" id="IPR003367">
    <property type="entry name" value="Thrombospondin_3-like_rpt"/>
</dbReference>
<sequence length="728" mass="80106">MKKTLLFLLLFTFTLSATAQSYMGYFHDNYAGVQSVLFNPASIADSRFKTDINLFSISGAVQNDLYGVKLTDVYKDGYDFDAQSKMYAKNSNNALLNFDIMGPSFMFNIAPKHTIAVFTRARSVSSLRNINGGLIDQIKDGLDEASDFNFNAGNANGASNTWAEVGISYAAVLYQKDQHFLKGGLTAKYLQGGVNGYIHGNNVQLKYNENRINPERGTLESTGQITIGTSQDFEANEDYKFDSGSRGVGFDLGFVYEWRPEYEKYDITKATRADNNFRDLNKYKIRFGLSLTDIGSINYRNARQDTYNVNGTITQEMINDADDFYKFLDQNYQKTTTTSGTKTNLPTALHADVDWNIHNKFYLNLNGDINMISANKINGYGVADRITLTPRYERRWFSFYVPMTYMQYSGMQVGSGLRVGAFFVGSGSVLSNFVSKESKGADFHLGMKIPVYEKKFKDRDEDGVIDKEDACKKVAGPAENNGCPWPDSDGDGVFDKDDACQAIAGPKENKGCPWKDSDGDTLLDNVDACPAIAGPVENKGCPWPDTDGDGVLDKDDACPNVAGSVENKGCPDLDADKDGVLDKDDDCPLVFGPKDNRGCPKVTKETLAQLKVEAKSIFFTSGKASLNDARKGETSGRLDAIKEILKNYPNAKFAINGHTDNVGNAKANQKLSEARAKVIMDLLIEKGVNPANLTSQGFGASKPIKSNKTASGRAENRRTEIVYLGNVL</sequence>
<proteinExistence type="predicted"/>
<keyword evidence="8" id="KW-0282">Flagellum</keyword>
<keyword evidence="4" id="KW-0998">Cell outer membrane</keyword>
<dbReference type="PANTHER" id="PTHR30329">
    <property type="entry name" value="STATOR ELEMENT OF FLAGELLAR MOTOR COMPLEX"/>
    <property type="match status" value="1"/>
</dbReference>
<dbReference type="Pfam" id="PF00691">
    <property type="entry name" value="OmpA"/>
    <property type="match status" value="1"/>
</dbReference>
<evidence type="ECO:0000313" key="8">
    <source>
        <dbReference type="EMBL" id="OXA85472.1"/>
    </source>
</evidence>
<dbReference type="InterPro" id="IPR050330">
    <property type="entry name" value="Bact_OuterMem_StrucFunc"/>
</dbReference>
<dbReference type="Pfam" id="PF18990">
    <property type="entry name" value="DUF5723"/>
    <property type="match status" value="1"/>
</dbReference>
<dbReference type="SUPFAM" id="SSF103647">
    <property type="entry name" value="TSP type-3 repeat"/>
    <property type="match status" value="2"/>
</dbReference>
<dbReference type="PANTHER" id="PTHR30329:SF21">
    <property type="entry name" value="LIPOPROTEIN YIAD-RELATED"/>
    <property type="match status" value="1"/>
</dbReference>
<dbReference type="EMBL" id="MUGW01000051">
    <property type="protein sequence ID" value="OXA85472.1"/>
    <property type="molecule type" value="Genomic_DNA"/>
</dbReference>
<dbReference type="CDD" id="cd07185">
    <property type="entry name" value="OmpA_C-like"/>
    <property type="match status" value="1"/>
</dbReference>
<dbReference type="RefSeq" id="WP_089051547.1">
    <property type="nucleotide sequence ID" value="NZ_FXTV01000005.1"/>
</dbReference>
<protein>
    <submittedName>
        <fullName evidence="8">Flagellar motor protein MotB</fullName>
    </submittedName>
</protein>
<evidence type="ECO:0000256" key="4">
    <source>
        <dbReference type="ARBA" id="ARBA00023237"/>
    </source>
</evidence>
<comment type="caution">
    <text evidence="8">The sequence shown here is derived from an EMBL/GenBank/DDBJ whole genome shotgun (WGS) entry which is preliminary data.</text>
</comment>
<evidence type="ECO:0000256" key="3">
    <source>
        <dbReference type="ARBA" id="ARBA00023136"/>
    </source>
</evidence>
<feature type="signal peptide" evidence="6">
    <location>
        <begin position="1"/>
        <end position="19"/>
    </location>
</feature>
<feature type="chain" id="PRO_5012285244" evidence="6">
    <location>
        <begin position="20"/>
        <end position="728"/>
    </location>
</feature>
<dbReference type="PRINTS" id="PR01021">
    <property type="entry name" value="OMPADOMAIN"/>
</dbReference>
<name>A0A226GTV2_9FLAO</name>
<dbReference type="OrthoDB" id="9805336at2"/>
<gene>
    <name evidence="8" type="ORF">B0A66_19550</name>
</gene>
<evidence type="ECO:0000256" key="1">
    <source>
        <dbReference type="ARBA" id="ARBA00004442"/>
    </source>
</evidence>
<organism evidence="8 9">
    <name type="scientific">Flavobacterium hercynium</name>
    <dbReference type="NCBI Taxonomy" id="387094"/>
    <lineage>
        <taxon>Bacteria</taxon>
        <taxon>Pseudomonadati</taxon>
        <taxon>Bacteroidota</taxon>
        <taxon>Flavobacteriia</taxon>
        <taxon>Flavobacteriales</taxon>
        <taxon>Flavobacteriaceae</taxon>
        <taxon>Flavobacterium</taxon>
    </lineage>
</organism>
<dbReference type="InterPro" id="IPR006664">
    <property type="entry name" value="OMP_bac"/>
</dbReference>
<dbReference type="InterPro" id="IPR028974">
    <property type="entry name" value="TSP_type-3_rpt"/>
</dbReference>
<keyword evidence="8" id="KW-0969">Cilium</keyword>
<evidence type="ECO:0000313" key="9">
    <source>
        <dbReference type="Proteomes" id="UP000198345"/>
    </source>
</evidence>
<keyword evidence="9" id="KW-1185">Reference proteome</keyword>
<dbReference type="Gene3D" id="4.10.1080.10">
    <property type="entry name" value="TSP type-3 repeat"/>
    <property type="match status" value="1"/>
</dbReference>
<dbReference type="GO" id="GO:0005509">
    <property type="term" value="F:calcium ion binding"/>
    <property type="evidence" value="ECO:0007669"/>
    <property type="project" value="InterPro"/>
</dbReference>
<dbReference type="GO" id="GO:0009279">
    <property type="term" value="C:cell outer membrane"/>
    <property type="evidence" value="ECO:0007669"/>
    <property type="project" value="UniProtKB-SubCell"/>
</dbReference>
<dbReference type="GO" id="GO:0007155">
    <property type="term" value="P:cell adhesion"/>
    <property type="evidence" value="ECO:0007669"/>
    <property type="project" value="InterPro"/>
</dbReference>
<dbReference type="PROSITE" id="PS01068">
    <property type="entry name" value="OMPA_1"/>
    <property type="match status" value="1"/>
</dbReference>
<keyword evidence="8" id="KW-0966">Cell projection</keyword>
<dbReference type="InterPro" id="IPR006665">
    <property type="entry name" value="OmpA-like"/>
</dbReference>
<reference evidence="8 9" key="1">
    <citation type="submission" date="2016-11" db="EMBL/GenBank/DDBJ databases">
        <title>Whole genomes of Flavobacteriaceae.</title>
        <authorList>
            <person name="Stine C."/>
            <person name="Li C."/>
            <person name="Tadesse D."/>
        </authorList>
    </citation>
    <scope>NUCLEOTIDE SEQUENCE [LARGE SCALE GENOMIC DNA]</scope>
    <source>
        <strain evidence="8 9">DSM 18292</strain>
    </source>
</reference>
<accession>A0A226GTV2</accession>
<evidence type="ECO:0000259" key="7">
    <source>
        <dbReference type="PROSITE" id="PS51123"/>
    </source>
</evidence>
<evidence type="ECO:0000256" key="6">
    <source>
        <dbReference type="SAM" id="SignalP"/>
    </source>
</evidence>
<keyword evidence="3 5" id="KW-0472">Membrane</keyword>
<evidence type="ECO:0000256" key="5">
    <source>
        <dbReference type="PROSITE-ProRule" id="PRU00473"/>
    </source>
</evidence>
<dbReference type="InterPro" id="IPR036737">
    <property type="entry name" value="OmpA-like_sf"/>
</dbReference>
<dbReference type="Pfam" id="PF02412">
    <property type="entry name" value="TSP_3"/>
    <property type="match status" value="1"/>
</dbReference>
<dbReference type="InterPro" id="IPR043781">
    <property type="entry name" value="DUF5723"/>
</dbReference>
<dbReference type="Gene3D" id="3.30.1330.60">
    <property type="entry name" value="OmpA-like domain"/>
    <property type="match status" value="1"/>
</dbReference>
<keyword evidence="2 6" id="KW-0732">Signal</keyword>
<dbReference type="Proteomes" id="UP000198345">
    <property type="component" value="Unassembled WGS sequence"/>
</dbReference>
<evidence type="ECO:0000256" key="2">
    <source>
        <dbReference type="ARBA" id="ARBA00022729"/>
    </source>
</evidence>
<dbReference type="AlphaFoldDB" id="A0A226GTV2"/>
<dbReference type="InterPro" id="IPR006690">
    <property type="entry name" value="OMPA-like_CS"/>
</dbReference>
<feature type="domain" description="OmpA-like" evidence="7">
    <location>
        <begin position="606"/>
        <end position="727"/>
    </location>
</feature>
<comment type="subcellular location">
    <subcellularLocation>
        <location evidence="1">Cell outer membrane</location>
    </subcellularLocation>
</comment>
<dbReference type="PROSITE" id="PS51123">
    <property type="entry name" value="OMPA_2"/>
    <property type="match status" value="1"/>
</dbReference>
<dbReference type="SUPFAM" id="SSF103088">
    <property type="entry name" value="OmpA-like"/>
    <property type="match status" value="1"/>
</dbReference>